<feature type="transmembrane region" description="Helical" evidence="1">
    <location>
        <begin position="87"/>
        <end position="109"/>
    </location>
</feature>
<protein>
    <submittedName>
        <fullName evidence="2">Uncharacterized protein</fullName>
    </submittedName>
</protein>
<dbReference type="AlphaFoldDB" id="A0A426UT71"/>
<keyword evidence="1" id="KW-0472">Membrane</keyword>
<keyword evidence="3" id="KW-1185">Reference proteome</keyword>
<gene>
    <name evidence="2" type="ORF">EIW28_20490</name>
</gene>
<dbReference type="EMBL" id="RSEB01000006">
    <property type="protein sequence ID" value="RRR96827.1"/>
    <property type="molecule type" value="Genomic_DNA"/>
</dbReference>
<feature type="transmembrane region" description="Helical" evidence="1">
    <location>
        <begin position="36"/>
        <end position="56"/>
    </location>
</feature>
<dbReference type="Proteomes" id="UP000277256">
    <property type="component" value="Unassembled WGS sequence"/>
</dbReference>
<comment type="caution">
    <text evidence="2">The sequence shown here is derived from an EMBL/GenBank/DDBJ whole genome shotgun (WGS) entry which is preliminary data.</text>
</comment>
<reference evidence="2 3" key="1">
    <citation type="submission" date="2018-12" db="EMBL/GenBank/DDBJ databases">
        <title>Glycomyces sp. YIM 121974 draft genome.</title>
        <authorList>
            <person name="Li Q."/>
        </authorList>
    </citation>
    <scope>NUCLEOTIDE SEQUENCE [LARGE SCALE GENOMIC DNA]</scope>
    <source>
        <strain evidence="2 3">YIM 121974</strain>
    </source>
</reference>
<keyword evidence="1" id="KW-0812">Transmembrane</keyword>
<feature type="transmembrane region" description="Helical" evidence="1">
    <location>
        <begin position="63"/>
        <end position="81"/>
    </location>
</feature>
<organism evidence="2 3">
    <name type="scientific">Glycomyces terrestris</name>
    <dbReference type="NCBI Taxonomy" id="2493553"/>
    <lineage>
        <taxon>Bacteria</taxon>
        <taxon>Bacillati</taxon>
        <taxon>Actinomycetota</taxon>
        <taxon>Actinomycetes</taxon>
        <taxon>Glycomycetales</taxon>
        <taxon>Glycomycetaceae</taxon>
        <taxon>Glycomyces</taxon>
    </lineage>
</organism>
<keyword evidence="1" id="KW-1133">Transmembrane helix</keyword>
<dbReference type="OrthoDB" id="3823611at2"/>
<evidence type="ECO:0000313" key="2">
    <source>
        <dbReference type="EMBL" id="RRR96827.1"/>
    </source>
</evidence>
<sequence>MLRAAASAHLVAGFLQPVFAGVYLSGDYDGLAWHVTGANLVSYIGIIQLGAAVAVWVRVRRAWPFWTSLALVLGATAQYFAGDVGALWLHFPLGVALIAGIAAVFAAVWRRPLPRRFKAVRAHG</sequence>
<evidence type="ECO:0000256" key="1">
    <source>
        <dbReference type="SAM" id="Phobius"/>
    </source>
</evidence>
<proteinExistence type="predicted"/>
<evidence type="ECO:0000313" key="3">
    <source>
        <dbReference type="Proteomes" id="UP000277256"/>
    </source>
</evidence>
<name>A0A426UT71_9ACTN</name>
<accession>A0A426UT71</accession>